<dbReference type="OMA" id="GMEASEC"/>
<dbReference type="PANTHER" id="PTHR38899">
    <property type="entry name" value="DOMAIN OOKINETE PROTEIN, PUTATIVE-RELATED"/>
    <property type="match status" value="1"/>
</dbReference>
<evidence type="ECO:0008006" key="3">
    <source>
        <dbReference type="Google" id="ProtNLM"/>
    </source>
</evidence>
<sequence>MATPPPSSSAQATKKPLVSVFDWDDTLCPTTWLHHRGLLVAHGLIDGAPPMDIETFEQKPAPSPLTPSDRQRLELLEHQALELLQLAARFGPVFIVTAASLPWVVASAEHFLPKLRQFLLDNQHHCGAGDSERVQVVSARDWYHHHVGTGGSQLDWKCATFDALCSHLKVQEVFMRLKTRTDLVSVGDARFEQEACARMEDKAGEFLRSKTMKLVEQPTLEELLEQLQVTNKMYAQVCQYESGLHLCVARKRVTGNNVRQCFGDNAKVVEGSECALETLQLVQIDRQTALDGPVVARDGDERLRQLLAAADSMARKKVPTILATTNQNEPPLAAVSGVRS</sequence>
<proteinExistence type="predicted"/>
<dbReference type="Proteomes" id="UP000002640">
    <property type="component" value="Unassembled WGS sequence"/>
</dbReference>
<gene>
    <name evidence="1" type="ORF">PHYSODRAFT_487734</name>
</gene>
<protein>
    <recommendedName>
        <fullName evidence="3">Protein kinase</fullName>
    </recommendedName>
</protein>
<organism evidence="1 2">
    <name type="scientific">Phytophthora sojae (strain P6497)</name>
    <name type="common">Soybean stem and root rot agent</name>
    <name type="synonym">Phytophthora megasperma f. sp. glycines</name>
    <dbReference type="NCBI Taxonomy" id="1094619"/>
    <lineage>
        <taxon>Eukaryota</taxon>
        <taxon>Sar</taxon>
        <taxon>Stramenopiles</taxon>
        <taxon>Oomycota</taxon>
        <taxon>Peronosporomycetes</taxon>
        <taxon>Peronosporales</taxon>
        <taxon>Peronosporaceae</taxon>
        <taxon>Phytophthora</taxon>
    </lineage>
</organism>
<name>G4YUN1_PHYSP</name>
<dbReference type="InParanoid" id="G4YUN1"/>
<reference evidence="1 2" key="1">
    <citation type="journal article" date="2006" name="Science">
        <title>Phytophthora genome sequences uncover evolutionary origins and mechanisms of pathogenesis.</title>
        <authorList>
            <person name="Tyler B.M."/>
            <person name="Tripathy S."/>
            <person name="Zhang X."/>
            <person name="Dehal P."/>
            <person name="Jiang R.H."/>
            <person name="Aerts A."/>
            <person name="Arredondo F.D."/>
            <person name="Baxter L."/>
            <person name="Bensasson D."/>
            <person name="Beynon J.L."/>
            <person name="Chapman J."/>
            <person name="Damasceno C.M."/>
            <person name="Dorrance A.E."/>
            <person name="Dou D."/>
            <person name="Dickerman A.W."/>
            <person name="Dubchak I.L."/>
            <person name="Garbelotto M."/>
            <person name="Gijzen M."/>
            <person name="Gordon S.G."/>
            <person name="Govers F."/>
            <person name="Grunwald N.J."/>
            <person name="Huang W."/>
            <person name="Ivors K.L."/>
            <person name="Jones R.W."/>
            <person name="Kamoun S."/>
            <person name="Krampis K."/>
            <person name="Lamour K.H."/>
            <person name="Lee M.K."/>
            <person name="McDonald W.H."/>
            <person name="Medina M."/>
            <person name="Meijer H.J."/>
            <person name="Nordberg E.K."/>
            <person name="Maclean D.J."/>
            <person name="Ospina-Giraldo M.D."/>
            <person name="Morris P.F."/>
            <person name="Phuntumart V."/>
            <person name="Putnam N.H."/>
            <person name="Rash S."/>
            <person name="Rose J.K."/>
            <person name="Sakihama Y."/>
            <person name="Salamov A.A."/>
            <person name="Savidor A."/>
            <person name="Scheuring C.F."/>
            <person name="Smith B.M."/>
            <person name="Sobral B.W."/>
            <person name="Terry A."/>
            <person name="Torto-Alalibo T.A."/>
            <person name="Win J."/>
            <person name="Xu Z."/>
            <person name="Zhang H."/>
            <person name="Grigoriev I.V."/>
            <person name="Rokhsar D.S."/>
            <person name="Boore J.L."/>
        </authorList>
    </citation>
    <scope>NUCLEOTIDE SEQUENCE [LARGE SCALE GENOMIC DNA]</scope>
    <source>
        <strain evidence="1 2">P6497</strain>
    </source>
</reference>
<keyword evidence="2" id="KW-1185">Reference proteome</keyword>
<evidence type="ECO:0000313" key="2">
    <source>
        <dbReference type="Proteomes" id="UP000002640"/>
    </source>
</evidence>
<accession>G4YUN1</accession>
<dbReference type="PANTHER" id="PTHR38899:SF1">
    <property type="entry name" value="PROTEIN KINASE"/>
    <property type="match status" value="1"/>
</dbReference>
<dbReference type="KEGG" id="psoj:PHYSODRAFT_487734"/>
<evidence type="ECO:0000313" key="1">
    <source>
        <dbReference type="EMBL" id="EGZ25486.1"/>
    </source>
</evidence>
<dbReference type="EMBL" id="JH159152">
    <property type="protein sequence ID" value="EGZ25486.1"/>
    <property type="molecule type" value="Genomic_DNA"/>
</dbReference>
<dbReference type="AlphaFoldDB" id="G4YUN1"/>
<dbReference type="GeneID" id="20656196"/>
<dbReference type="RefSeq" id="XP_009520774.1">
    <property type="nucleotide sequence ID" value="XM_009522479.1"/>
</dbReference>